<evidence type="ECO:0000313" key="2">
    <source>
        <dbReference type="EMBL" id="KYC37300.1"/>
    </source>
</evidence>
<dbReference type="EMBL" id="ANNX02000047">
    <property type="protein sequence ID" value="KYC37300.1"/>
    <property type="molecule type" value="Genomic_DNA"/>
</dbReference>
<protein>
    <submittedName>
        <fullName evidence="2">Uncharacterized protein</fullName>
    </submittedName>
</protein>
<dbReference type="AlphaFoldDB" id="A0A139WXZ4"/>
<organism evidence="2 3">
    <name type="scientific">Scytonema hofmannii PCC 7110</name>
    <dbReference type="NCBI Taxonomy" id="128403"/>
    <lineage>
        <taxon>Bacteria</taxon>
        <taxon>Bacillati</taxon>
        <taxon>Cyanobacteriota</taxon>
        <taxon>Cyanophyceae</taxon>
        <taxon>Nostocales</taxon>
        <taxon>Scytonemataceae</taxon>
        <taxon>Scytonema</taxon>
    </lineage>
</organism>
<feature type="compositionally biased region" description="Basic and acidic residues" evidence="1">
    <location>
        <begin position="33"/>
        <end position="43"/>
    </location>
</feature>
<sequence>MVRGSDIIDPEVIKNSPIPNGRTLSPEPMTGRPRAEHPVDLPKDVNGAIDFNAWEARLRKKGVRGLPDTELVKKINEARAGNHDSQAELRLAERYANAGYEVEIVRPTAETPAGDIPVIDEPLSPDLRIKLPGQAETARVDVKFREPGKQITKSNLNTQIDKANNQIRQSEEGNGDIIFDGSQASSGGLNQAEIERYLNGKMKGNRSAPEAQLKNVDYLEVIYPDTVSGQAVLKRSFMVRTADGNVNGPFTEKLK</sequence>
<gene>
    <name evidence="2" type="ORF">WA1_47665</name>
</gene>
<evidence type="ECO:0000256" key="1">
    <source>
        <dbReference type="SAM" id="MobiDB-lite"/>
    </source>
</evidence>
<proteinExistence type="predicted"/>
<accession>A0A139WXZ4</accession>
<dbReference type="OrthoDB" id="9901013at2"/>
<dbReference type="RefSeq" id="WP_020480624.1">
    <property type="nucleotide sequence ID" value="NZ_KQ976354.1"/>
</dbReference>
<feature type="region of interest" description="Disordered" evidence="1">
    <location>
        <begin position="1"/>
        <end position="44"/>
    </location>
</feature>
<reference evidence="2 3" key="1">
    <citation type="journal article" date="2013" name="Genome Biol. Evol.">
        <title>Genomes of Stigonematalean cyanobacteria (subsection V) and the evolution of oxygenic photosynthesis from prokaryotes to plastids.</title>
        <authorList>
            <person name="Dagan T."/>
            <person name="Roettger M."/>
            <person name="Stucken K."/>
            <person name="Landan G."/>
            <person name="Koch R."/>
            <person name="Major P."/>
            <person name="Gould S.B."/>
            <person name="Goremykin V.V."/>
            <person name="Rippka R."/>
            <person name="Tandeau de Marsac N."/>
            <person name="Gugger M."/>
            <person name="Lockhart P.J."/>
            <person name="Allen J.F."/>
            <person name="Brune I."/>
            <person name="Maus I."/>
            <person name="Puhler A."/>
            <person name="Martin W.F."/>
        </authorList>
    </citation>
    <scope>NUCLEOTIDE SEQUENCE [LARGE SCALE GENOMIC DNA]</scope>
    <source>
        <strain evidence="2 3">PCC 7110</strain>
    </source>
</reference>
<dbReference type="Proteomes" id="UP000076925">
    <property type="component" value="Unassembled WGS sequence"/>
</dbReference>
<comment type="caution">
    <text evidence="2">The sequence shown here is derived from an EMBL/GenBank/DDBJ whole genome shotgun (WGS) entry which is preliminary data.</text>
</comment>
<dbReference type="STRING" id="128403.WA1_47665"/>
<keyword evidence="3" id="KW-1185">Reference proteome</keyword>
<evidence type="ECO:0000313" key="3">
    <source>
        <dbReference type="Proteomes" id="UP000076925"/>
    </source>
</evidence>
<name>A0A139WXZ4_9CYAN</name>